<dbReference type="GO" id="GO:0005509">
    <property type="term" value="F:calcium ion binding"/>
    <property type="evidence" value="ECO:0007669"/>
    <property type="project" value="InterPro"/>
</dbReference>
<evidence type="ECO:0000256" key="6">
    <source>
        <dbReference type="PROSITE-ProRule" id="PRU00076"/>
    </source>
</evidence>
<proteinExistence type="predicted"/>
<dbReference type="GO" id="GO:0005112">
    <property type="term" value="F:Notch binding"/>
    <property type="evidence" value="ECO:0007669"/>
    <property type="project" value="TreeGrafter"/>
</dbReference>
<keyword evidence="5" id="KW-0325">Glycoprotein</keyword>
<dbReference type="PROSITE" id="PS00010">
    <property type="entry name" value="ASX_HYDROXYL"/>
    <property type="match status" value="1"/>
</dbReference>
<sequence>MECIFVTKSDLCLYAIKILMEIVMGTRPECEASYNPCESNPCQNSGVCVPLGADFRCECPRGWKGRECNTPLSPCEAAEQNLTGALLPHGNSSTAFAITAAGMLSPVCNNKGVCEDRQYDFKCLCVKGWTGERCEERDCEHMPQSEEEEEEEEEDDFIPKLCCENFQPNRCTVFKYIDYEKTRKS</sequence>
<dbReference type="EMBL" id="UYSU01040828">
    <property type="protein sequence ID" value="VDM02612.1"/>
    <property type="molecule type" value="Genomic_DNA"/>
</dbReference>
<dbReference type="Pfam" id="PF00008">
    <property type="entry name" value="EGF"/>
    <property type="match status" value="1"/>
</dbReference>
<dbReference type="SMART" id="SM00181">
    <property type="entry name" value="EGF"/>
    <property type="match status" value="2"/>
</dbReference>
<dbReference type="AlphaFoldDB" id="A0A183TIC8"/>
<evidence type="ECO:0000313" key="8">
    <source>
        <dbReference type="EMBL" id="VDM02612.1"/>
    </source>
</evidence>
<dbReference type="STRING" id="70667.A0A183TIC8"/>
<dbReference type="SMART" id="SM00179">
    <property type="entry name" value="EGF_CA"/>
    <property type="match status" value="2"/>
</dbReference>
<evidence type="ECO:0000256" key="4">
    <source>
        <dbReference type="ARBA" id="ARBA00023157"/>
    </source>
</evidence>
<name>A0A183TIC8_SCHSO</name>
<reference evidence="8 9" key="2">
    <citation type="submission" date="2018-11" db="EMBL/GenBank/DDBJ databases">
        <authorList>
            <consortium name="Pathogen Informatics"/>
        </authorList>
    </citation>
    <scope>NUCLEOTIDE SEQUENCE [LARGE SCALE GENOMIC DNA]</scope>
    <source>
        <strain evidence="8 9">NST_G2</strain>
    </source>
</reference>
<dbReference type="InterPro" id="IPR000152">
    <property type="entry name" value="EGF-type_Asp/Asn_hydroxyl_site"/>
</dbReference>
<dbReference type="InterPro" id="IPR000742">
    <property type="entry name" value="EGF"/>
</dbReference>
<dbReference type="WBParaSite" id="SSLN_0001683801-mRNA-1">
    <property type="protein sequence ID" value="SSLN_0001683801-mRNA-1"/>
    <property type="gene ID" value="SSLN_0001683801"/>
</dbReference>
<feature type="disulfide bond" evidence="6">
    <location>
        <begin position="59"/>
        <end position="68"/>
    </location>
</feature>
<dbReference type="FunFam" id="2.10.25.10:FF:000173">
    <property type="entry name" value="Neurogenic locus notch protein 2"/>
    <property type="match status" value="1"/>
</dbReference>
<keyword evidence="9" id="KW-1185">Reference proteome</keyword>
<accession>A0A183TIC8</accession>
<evidence type="ECO:0000256" key="2">
    <source>
        <dbReference type="ARBA" id="ARBA00022729"/>
    </source>
</evidence>
<keyword evidence="4 6" id="KW-1015">Disulfide bond</keyword>
<reference evidence="10" key="1">
    <citation type="submission" date="2016-06" db="UniProtKB">
        <authorList>
            <consortium name="WormBaseParasite"/>
        </authorList>
    </citation>
    <scope>IDENTIFICATION</scope>
</reference>
<evidence type="ECO:0000256" key="5">
    <source>
        <dbReference type="ARBA" id="ARBA00023180"/>
    </source>
</evidence>
<feature type="domain" description="EGF-like" evidence="7">
    <location>
        <begin position="97"/>
        <end position="135"/>
    </location>
</feature>
<feature type="disulfide bond" evidence="6">
    <location>
        <begin position="125"/>
        <end position="134"/>
    </location>
</feature>
<dbReference type="FunFam" id="2.10.25.10:FF:000321">
    <property type="entry name" value="Protein delta homolog 1"/>
    <property type="match status" value="1"/>
</dbReference>
<dbReference type="OrthoDB" id="6249379at2759"/>
<feature type="domain" description="EGF-like" evidence="7">
    <location>
        <begin position="33"/>
        <end position="69"/>
    </location>
</feature>
<dbReference type="PROSITE" id="PS50026">
    <property type="entry name" value="EGF_3"/>
    <property type="match status" value="2"/>
</dbReference>
<gene>
    <name evidence="8" type="ORF">SSLN_LOCUS16226</name>
</gene>
<dbReference type="PROSITE" id="PS01186">
    <property type="entry name" value="EGF_2"/>
    <property type="match status" value="2"/>
</dbReference>
<dbReference type="Gene3D" id="2.10.25.10">
    <property type="entry name" value="Laminin"/>
    <property type="match status" value="2"/>
</dbReference>
<dbReference type="InterPro" id="IPR001881">
    <property type="entry name" value="EGF-like_Ca-bd_dom"/>
</dbReference>
<dbReference type="GO" id="GO:0007219">
    <property type="term" value="P:Notch signaling pathway"/>
    <property type="evidence" value="ECO:0007669"/>
    <property type="project" value="TreeGrafter"/>
</dbReference>
<comment type="caution">
    <text evidence="6">Lacks conserved residue(s) required for the propagation of feature annotation.</text>
</comment>
<dbReference type="PANTHER" id="PTHR12916">
    <property type="entry name" value="CYTOCHROME C OXIDASE POLYPEPTIDE VIC-2"/>
    <property type="match status" value="1"/>
</dbReference>
<evidence type="ECO:0000256" key="3">
    <source>
        <dbReference type="ARBA" id="ARBA00022737"/>
    </source>
</evidence>
<keyword evidence="2" id="KW-0732">Signal</keyword>
<keyword evidence="1 6" id="KW-0245">EGF-like domain</keyword>
<evidence type="ECO:0000313" key="9">
    <source>
        <dbReference type="Proteomes" id="UP000275846"/>
    </source>
</evidence>
<evidence type="ECO:0000313" key="10">
    <source>
        <dbReference type="WBParaSite" id="SSLN_0001683801-mRNA-1"/>
    </source>
</evidence>
<organism evidence="10">
    <name type="scientific">Schistocephalus solidus</name>
    <name type="common">Tapeworm</name>
    <dbReference type="NCBI Taxonomy" id="70667"/>
    <lineage>
        <taxon>Eukaryota</taxon>
        <taxon>Metazoa</taxon>
        <taxon>Spiralia</taxon>
        <taxon>Lophotrochozoa</taxon>
        <taxon>Platyhelminthes</taxon>
        <taxon>Cestoda</taxon>
        <taxon>Eucestoda</taxon>
        <taxon>Diphyllobothriidea</taxon>
        <taxon>Diphyllobothriidae</taxon>
        <taxon>Schistocephalus</taxon>
    </lineage>
</organism>
<dbReference type="PANTHER" id="PTHR12916:SF4">
    <property type="entry name" value="UNINFLATABLE, ISOFORM C"/>
    <property type="match status" value="1"/>
</dbReference>
<dbReference type="SUPFAM" id="SSF57196">
    <property type="entry name" value="EGF/Laminin"/>
    <property type="match status" value="2"/>
</dbReference>
<keyword evidence="3" id="KW-0677">Repeat</keyword>
<protein>
    <submittedName>
        <fullName evidence="10">EGF-like domain-containing protein</fullName>
    </submittedName>
</protein>
<dbReference type="CDD" id="cd00054">
    <property type="entry name" value="EGF_CA"/>
    <property type="match status" value="1"/>
</dbReference>
<dbReference type="PROSITE" id="PS00022">
    <property type="entry name" value="EGF_1"/>
    <property type="match status" value="2"/>
</dbReference>
<evidence type="ECO:0000259" key="7">
    <source>
        <dbReference type="PROSITE" id="PS50026"/>
    </source>
</evidence>
<evidence type="ECO:0000256" key="1">
    <source>
        <dbReference type="ARBA" id="ARBA00022536"/>
    </source>
</evidence>
<dbReference type="Proteomes" id="UP000275846">
    <property type="component" value="Unassembled WGS sequence"/>
</dbReference>
<dbReference type="Pfam" id="PF23106">
    <property type="entry name" value="EGF_Teneurin"/>
    <property type="match status" value="1"/>
</dbReference>